<dbReference type="AlphaFoldDB" id="A0A1Q3FRI8"/>
<dbReference type="SMART" id="SM00494">
    <property type="entry name" value="ChtBD2"/>
    <property type="match status" value="1"/>
</dbReference>
<dbReference type="InterPro" id="IPR036508">
    <property type="entry name" value="Chitin-bd_dom_sf"/>
</dbReference>
<dbReference type="GO" id="GO:0005576">
    <property type="term" value="C:extracellular region"/>
    <property type="evidence" value="ECO:0007669"/>
    <property type="project" value="InterPro"/>
</dbReference>
<protein>
    <submittedName>
        <fullName evidence="7">Putative peritrophin-1</fullName>
    </submittedName>
</protein>
<dbReference type="InterPro" id="IPR051940">
    <property type="entry name" value="Chitin_bind-dev_reg"/>
</dbReference>
<evidence type="ECO:0000256" key="1">
    <source>
        <dbReference type="ARBA" id="ARBA00022669"/>
    </source>
</evidence>
<dbReference type="SUPFAM" id="SSF57625">
    <property type="entry name" value="Invertebrate chitin-binding proteins"/>
    <property type="match status" value="1"/>
</dbReference>
<dbReference type="Gene3D" id="2.170.140.10">
    <property type="entry name" value="Chitin binding domain"/>
    <property type="match status" value="1"/>
</dbReference>
<evidence type="ECO:0000256" key="4">
    <source>
        <dbReference type="ARBA" id="ARBA00023157"/>
    </source>
</evidence>
<dbReference type="PANTHER" id="PTHR23301:SF0">
    <property type="entry name" value="CHITIN-BINDING TYPE-2 DOMAIN-CONTAINING PROTEIN-RELATED"/>
    <property type="match status" value="1"/>
</dbReference>
<sequence length="109" mass="12510">MKGILKLVFFLLVLQVSTPMFSKAVLVFLLVIATVMSLDYPRECPSAADEDPWHPVHLPHPTDCNKFYKCFNGQKYEHICPTGLHWNIEQDYCDYPDKANCVRPLPSVL</sequence>
<evidence type="ECO:0000256" key="3">
    <source>
        <dbReference type="ARBA" id="ARBA00022737"/>
    </source>
</evidence>
<keyword evidence="5" id="KW-0325">Glycoprotein</keyword>
<feature type="domain" description="Chitin-binding type-2" evidence="6">
    <location>
        <begin position="41"/>
        <end position="103"/>
    </location>
</feature>
<dbReference type="EMBL" id="GFDL01004897">
    <property type="protein sequence ID" value="JAV30148.1"/>
    <property type="molecule type" value="Transcribed_RNA"/>
</dbReference>
<evidence type="ECO:0000259" key="6">
    <source>
        <dbReference type="PROSITE" id="PS50940"/>
    </source>
</evidence>
<reference evidence="7" key="1">
    <citation type="submission" date="2017-01" db="EMBL/GenBank/DDBJ databases">
        <title>A deep insight into the sialotranscriptome of adult male and female Cluex tarsalis mosquitoes.</title>
        <authorList>
            <person name="Ribeiro J.M."/>
            <person name="Moreira F."/>
            <person name="Bernard K.A."/>
            <person name="Calvo E."/>
        </authorList>
    </citation>
    <scope>NUCLEOTIDE SEQUENCE</scope>
    <source>
        <strain evidence="7">Kern County</strain>
        <tissue evidence="7">Salivary glands</tissue>
    </source>
</reference>
<keyword evidence="3" id="KW-0677">Repeat</keyword>
<keyword evidence="2" id="KW-0732">Signal</keyword>
<proteinExistence type="predicted"/>
<keyword evidence="4" id="KW-1015">Disulfide bond</keyword>
<dbReference type="PROSITE" id="PS50940">
    <property type="entry name" value="CHIT_BIND_II"/>
    <property type="match status" value="1"/>
</dbReference>
<organism evidence="7">
    <name type="scientific">Culex tarsalis</name>
    <name type="common">Encephalitis mosquito</name>
    <dbReference type="NCBI Taxonomy" id="7177"/>
    <lineage>
        <taxon>Eukaryota</taxon>
        <taxon>Metazoa</taxon>
        <taxon>Ecdysozoa</taxon>
        <taxon>Arthropoda</taxon>
        <taxon>Hexapoda</taxon>
        <taxon>Insecta</taxon>
        <taxon>Pterygota</taxon>
        <taxon>Neoptera</taxon>
        <taxon>Endopterygota</taxon>
        <taxon>Diptera</taxon>
        <taxon>Nematocera</taxon>
        <taxon>Culicoidea</taxon>
        <taxon>Culicidae</taxon>
        <taxon>Culicinae</taxon>
        <taxon>Culicini</taxon>
        <taxon>Culex</taxon>
        <taxon>Culex</taxon>
    </lineage>
</organism>
<evidence type="ECO:0000256" key="5">
    <source>
        <dbReference type="ARBA" id="ARBA00023180"/>
    </source>
</evidence>
<dbReference type="InterPro" id="IPR002557">
    <property type="entry name" value="Chitin-bd_dom"/>
</dbReference>
<accession>A0A1Q3FRI8</accession>
<dbReference type="Pfam" id="PF01607">
    <property type="entry name" value="CBM_14"/>
    <property type="match status" value="1"/>
</dbReference>
<dbReference type="GO" id="GO:0008061">
    <property type="term" value="F:chitin binding"/>
    <property type="evidence" value="ECO:0007669"/>
    <property type="project" value="UniProtKB-KW"/>
</dbReference>
<keyword evidence="1" id="KW-0147">Chitin-binding</keyword>
<evidence type="ECO:0000256" key="2">
    <source>
        <dbReference type="ARBA" id="ARBA00022729"/>
    </source>
</evidence>
<dbReference type="PANTHER" id="PTHR23301">
    <property type="entry name" value="CHITIN BINDING PERITROPHIN-A"/>
    <property type="match status" value="1"/>
</dbReference>
<evidence type="ECO:0000313" key="7">
    <source>
        <dbReference type="EMBL" id="JAV30148.1"/>
    </source>
</evidence>
<name>A0A1Q3FRI8_CULTA</name>